<reference evidence="6 7" key="1">
    <citation type="journal article" date="2018" name="Nat. Genet.">
        <title>Extensive intraspecific gene order and gene structural variations between Mo17 and other maize genomes.</title>
        <authorList>
            <person name="Sun S."/>
            <person name="Zhou Y."/>
            <person name="Chen J."/>
            <person name="Shi J."/>
            <person name="Zhao H."/>
            <person name="Zhao H."/>
            <person name="Song W."/>
            <person name="Zhang M."/>
            <person name="Cui Y."/>
            <person name="Dong X."/>
            <person name="Liu H."/>
            <person name="Ma X."/>
            <person name="Jiao Y."/>
            <person name="Wang B."/>
            <person name="Wei X."/>
            <person name="Stein J.C."/>
            <person name="Glaubitz J.C."/>
            <person name="Lu F."/>
            <person name="Yu G."/>
            <person name="Liang C."/>
            <person name="Fengler K."/>
            <person name="Li B."/>
            <person name="Rafalski A."/>
            <person name="Schnable P.S."/>
            <person name="Ware D.H."/>
            <person name="Buckler E.S."/>
            <person name="Lai J."/>
        </authorList>
    </citation>
    <scope>NUCLEOTIDE SEQUENCE [LARGE SCALE GENOMIC DNA]</scope>
    <source>
        <strain evidence="7">cv. Missouri 17</strain>
        <tissue evidence="6">Seedling</tissue>
    </source>
</reference>
<keyword evidence="3" id="KW-0804">Transcription</keyword>
<dbReference type="Pfam" id="PF23082">
    <property type="entry name" value="Myb_DNA-binding_2"/>
    <property type="match status" value="1"/>
</dbReference>
<dbReference type="FunFam" id="1.10.10.60:FF:000154">
    <property type="entry name" value="Transcription factor SRM1"/>
    <property type="match status" value="1"/>
</dbReference>
<dbReference type="KEGG" id="zma:100281900"/>
<keyword evidence="2" id="KW-0805">Transcription regulation</keyword>
<dbReference type="PANTHER" id="PTHR43952">
    <property type="entry name" value="MYB FAMILY TRANSCRIPTION FACTOR-RELATED"/>
    <property type="match status" value="1"/>
</dbReference>
<dbReference type="InterPro" id="IPR001005">
    <property type="entry name" value="SANT/Myb"/>
</dbReference>
<dbReference type="InterPro" id="IPR009057">
    <property type="entry name" value="Homeodomain-like_sf"/>
</dbReference>
<evidence type="ECO:0000256" key="3">
    <source>
        <dbReference type="ARBA" id="ARBA00023163"/>
    </source>
</evidence>
<dbReference type="InterPro" id="IPR044636">
    <property type="entry name" value="RADIALIS-like"/>
</dbReference>
<accession>A0A3L6DLU6</accession>
<dbReference type="Proteomes" id="UP000251960">
    <property type="component" value="Chromosome 8"/>
</dbReference>
<comment type="caution">
    <text evidence="6">The sequence shown here is derived from an EMBL/GenBank/DDBJ whole genome shotgun (WGS) entry which is preliminary data.</text>
</comment>
<evidence type="ECO:0000313" key="7">
    <source>
        <dbReference type="Proteomes" id="UP000251960"/>
    </source>
</evidence>
<gene>
    <name evidence="6" type="primary">RL3_3</name>
    <name evidence="6" type="ORF">Zm00014a_012762</name>
</gene>
<evidence type="ECO:0000256" key="2">
    <source>
        <dbReference type="ARBA" id="ARBA00023015"/>
    </source>
</evidence>
<evidence type="ECO:0000256" key="4">
    <source>
        <dbReference type="ARBA" id="ARBA00023242"/>
    </source>
</evidence>
<dbReference type="Gene3D" id="1.10.10.60">
    <property type="entry name" value="Homeodomain-like"/>
    <property type="match status" value="1"/>
</dbReference>
<dbReference type="GO" id="GO:0003700">
    <property type="term" value="F:DNA-binding transcription factor activity"/>
    <property type="evidence" value="ECO:0007669"/>
    <property type="project" value="InterPro"/>
</dbReference>
<dbReference type="CDD" id="cd00167">
    <property type="entry name" value="SANT"/>
    <property type="match status" value="1"/>
</dbReference>
<evidence type="ECO:0000259" key="5">
    <source>
        <dbReference type="SMART" id="SM00717"/>
    </source>
</evidence>
<feature type="domain" description="Myb-like" evidence="5">
    <location>
        <begin position="14"/>
        <end position="67"/>
    </location>
</feature>
<dbReference type="SUPFAM" id="SSF46689">
    <property type="entry name" value="Homeodomain-like"/>
    <property type="match status" value="1"/>
</dbReference>
<proteinExistence type="predicted"/>
<dbReference type="SMR" id="A0A3L6DLU6"/>
<dbReference type="EMBL" id="NCVQ01000009">
    <property type="protein sequence ID" value="PWZ09278.1"/>
    <property type="molecule type" value="Genomic_DNA"/>
</dbReference>
<sequence length="88" mass="9874">MSGSRSSSSHNVTIDSEWSKKENKLFEEALACYGAGTPDRWHKVARAMGGIKTADEVRRHHEILNEDVTLIESGRVPFPNYNTQGAWN</sequence>
<dbReference type="AlphaFoldDB" id="A0A3L6DLU6"/>
<name>A0A3L6DLU6_MAIZE</name>
<dbReference type="SMART" id="SM00717">
    <property type="entry name" value="SANT"/>
    <property type="match status" value="1"/>
</dbReference>
<dbReference type="ExpressionAtlas" id="A0A3L6DLU6">
    <property type="expression patterns" value="baseline and differential"/>
</dbReference>
<protein>
    <submittedName>
        <fullName evidence="6">Protein RADIALIS-like 3</fullName>
    </submittedName>
</protein>
<organism evidence="6 7">
    <name type="scientific">Zea mays</name>
    <name type="common">Maize</name>
    <dbReference type="NCBI Taxonomy" id="4577"/>
    <lineage>
        <taxon>Eukaryota</taxon>
        <taxon>Viridiplantae</taxon>
        <taxon>Streptophyta</taxon>
        <taxon>Embryophyta</taxon>
        <taxon>Tracheophyta</taxon>
        <taxon>Spermatophyta</taxon>
        <taxon>Magnoliopsida</taxon>
        <taxon>Liliopsida</taxon>
        <taxon>Poales</taxon>
        <taxon>Poaceae</taxon>
        <taxon>PACMAD clade</taxon>
        <taxon>Panicoideae</taxon>
        <taxon>Andropogonodae</taxon>
        <taxon>Andropogoneae</taxon>
        <taxon>Tripsacinae</taxon>
        <taxon>Zea</taxon>
    </lineage>
</organism>
<evidence type="ECO:0000256" key="1">
    <source>
        <dbReference type="ARBA" id="ARBA00004123"/>
    </source>
</evidence>
<dbReference type="OrthoDB" id="725210at2759"/>
<dbReference type="PANTHER" id="PTHR43952:SF105">
    <property type="entry name" value="OS01G0663051 PROTEIN"/>
    <property type="match status" value="1"/>
</dbReference>
<dbReference type="OMA" id="MESEWSK"/>
<comment type="subcellular location">
    <subcellularLocation>
        <location evidence="1">Nucleus</location>
    </subcellularLocation>
</comment>
<evidence type="ECO:0000313" key="6">
    <source>
        <dbReference type="EMBL" id="PWZ09278.1"/>
    </source>
</evidence>
<keyword evidence="4" id="KW-0539">Nucleus</keyword>
<dbReference type="GO" id="GO:0005634">
    <property type="term" value="C:nucleus"/>
    <property type="evidence" value="ECO:0007669"/>
    <property type="project" value="UniProtKB-SubCell"/>
</dbReference>